<comment type="catalytic activity">
    <reaction evidence="16 18 20">
        <text>L-threonyl-[protein] + FAD = FMN-L-threonyl-[protein] + AMP + H(+)</text>
        <dbReference type="Rhea" id="RHEA:36847"/>
        <dbReference type="Rhea" id="RHEA-COMP:11060"/>
        <dbReference type="Rhea" id="RHEA-COMP:11061"/>
        <dbReference type="ChEBI" id="CHEBI:15378"/>
        <dbReference type="ChEBI" id="CHEBI:30013"/>
        <dbReference type="ChEBI" id="CHEBI:57692"/>
        <dbReference type="ChEBI" id="CHEBI:74257"/>
        <dbReference type="ChEBI" id="CHEBI:456215"/>
        <dbReference type="EC" id="2.7.1.180"/>
    </reaction>
</comment>
<dbReference type="SUPFAM" id="SSF143631">
    <property type="entry name" value="ApbE-like"/>
    <property type="match status" value="1"/>
</dbReference>
<keyword evidence="12" id="KW-0472">Membrane</keyword>
<sequence length="348" mass="38111">MFQTLKSNTSVLKHSFNWLVLVGLAFFVSACSKQNEVISLAGSTMGTTYHIKVVPNEQMPTAQLLQAEIDLALELVNDQMSTYRPNSELSRFNQLPLEQSVEVSADTIKVVQEGIRLYQVTDKALDITLGPLVNLWGFGPDKRPTKVPTQADIDAAKAKTGISELSIEGHRLSKHNAHLYVDLSSIAKGFGVDKVASILDKYHATGYLVEIGGELSIKGAKGDGSSWRVAIEQPTDDGSEAVQQVISPGTMAMATSGDYRNYYEEDGQRFTHIIDPRTGLPINHKLASVTVLHQNCMTADGFATAMMVLGTEASLELAKKEHLAIMLIEKQGEGFKVYYSDAFKPFLK</sequence>
<evidence type="ECO:0000256" key="10">
    <source>
        <dbReference type="ARBA" id="ARBA00022827"/>
    </source>
</evidence>
<dbReference type="EC" id="2.7.1.180" evidence="2 18"/>
<reference evidence="21" key="1">
    <citation type="journal article" date="2023" name="Int. J. Syst. Evol. Microbiol.">
        <title>&lt;i&gt;Shewanella septentrionalis&lt;/i&gt; sp. nov. and &lt;i&gt;Shewanella holmiensis&lt;/i&gt; sp. nov., isolated from Baltic Sea water and sediments.</title>
        <authorList>
            <person name="Martin-Rodriguez A.J."/>
            <person name="Thorell K."/>
            <person name="Joffre E."/>
            <person name="Jensie-Markopoulos S."/>
            <person name="Moore E.R.B."/>
            <person name="Sjoling A."/>
        </authorList>
    </citation>
    <scope>NUCLEOTIDE SEQUENCE</scope>
    <source>
        <strain evidence="21">SP1W3</strain>
    </source>
</reference>
<comment type="function">
    <text evidence="20">Flavin transferase that catalyzes the transfer of the FMN moiety of FAD and its covalent binding to the hydroxyl group of a threonine residue in a target flavoprotein.</text>
</comment>
<dbReference type="InterPro" id="IPR024932">
    <property type="entry name" value="ApbE"/>
</dbReference>
<evidence type="ECO:0000256" key="8">
    <source>
        <dbReference type="ARBA" id="ARBA00022723"/>
    </source>
</evidence>
<keyword evidence="4" id="KW-1003">Cell membrane</keyword>
<evidence type="ECO:0000256" key="2">
    <source>
        <dbReference type="ARBA" id="ARBA00011955"/>
    </source>
</evidence>
<keyword evidence="11 18" id="KW-0460">Magnesium</keyword>
<dbReference type="Gene3D" id="3.10.520.10">
    <property type="entry name" value="ApbE-like domains"/>
    <property type="match status" value="1"/>
</dbReference>
<dbReference type="InterPro" id="IPR003374">
    <property type="entry name" value="ApbE-like_sf"/>
</dbReference>
<dbReference type="GO" id="GO:0046872">
    <property type="term" value="F:metal ion binding"/>
    <property type="evidence" value="ECO:0007669"/>
    <property type="project" value="UniProtKB-UniRule"/>
</dbReference>
<feature type="binding site" evidence="19">
    <location>
        <position position="300"/>
    </location>
    <ligand>
        <name>Mg(2+)</name>
        <dbReference type="ChEBI" id="CHEBI:18420"/>
    </ligand>
</feature>
<dbReference type="GO" id="GO:0005886">
    <property type="term" value="C:plasma membrane"/>
    <property type="evidence" value="ECO:0007669"/>
    <property type="project" value="UniProtKB-SubCell"/>
</dbReference>
<evidence type="ECO:0000313" key="21">
    <source>
        <dbReference type="EMBL" id="MCT7946354.1"/>
    </source>
</evidence>
<keyword evidence="7 18" id="KW-0808">Transferase</keyword>
<keyword evidence="6 18" id="KW-0285">Flavoprotein</keyword>
<keyword evidence="5 20" id="KW-0997">Cell inner membrane</keyword>
<evidence type="ECO:0000256" key="14">
    <source>
        <dbReference type="ARBA" id="ARBA00023288"/>
    </source>
</evidence>
<feature type="binding site" evidence="19">
    <location>
        <position position="304"/>
    </location>
    <ligand>
        <name>Mg(2+)</name>
        <dbReference type="ChEBI" id="CHEBI:18420"/>
    </ligand>
</feature>
<name>A0A9X3B0C1_9GAMM</name>
<proteinExistence type="inferred from homology"/>
<gene>
    <name evidence="21" type="ORF">NE536_13405</name>
</gene>
<dbReference type="PROSITE" id="PS51257">
    <property type="entry name" value="PROKAR_LIPOPROTEIN"/>
    <property type="match status" value="1"/>
</dbReference>
<evidence type="ECO:0000256" key="18">
    <source>
        <dbReference type="PIRNR" id="PIRNR006268"/>
    </source>
</evidence>
<keyword evidence="22" id="KW-1185">Reference proteome</keyword>
<comment type="similarity">
    <text evidence="1 18 20">Belongs to the ApbE family.</text>
</comment>
<dbReference type="EMBL" id="JAMTCC010000021">
    <property type="protein sequence ID" value="MCT7946354.1"/>
    <property type="molecule type" value="Genomic_DNA"/>
</dbReference>
<keyword evidence="8 18" id="KW-0479">Metal-binding</keyword>
<feature type="binding site" evidence="19">
    <location>
        <position position="185"/>
    </location>
    <ligand>
        <name>Mg(2+)</name>
        <dbReference type="ChEBI" id="CHEBI:18420"/>
    </ligand>
</feature>
<evidence type="ECO:0000256" key="17">
    <source>
        <dbReference type="ARBA" id="ARBA00060485"/>
    </source>
</evidence>
<dbReference type="PIRSF" id="PIRSF006268">
    <property type="entry name" value="ApbE"/>
    <property type="match status" value="1"/>
</dbReference>
<dbReference type="PANTHER" id="PTHR30040:SF2">
    <property type="entry name" value="FAD:PROTEIN FMN TRANSFERASE"/>
    <property type="match status" value="1"/>
</dbReference>
<comment type="cofactor">
    <cofactor evidence="19">
        <name>Mg(2+)</name>
        <dbReference type="ChEBI" id="CHEBI:18420"/>
    </cofactor>
    <cofactor evidence="19">
        <name>Mn(2+)</name>
        <dbReference type="ChEBI" id="CHEBI:29035"/>
    </cofactor>
    <text evidence="19">Magnesium. Can also use manganese.</text>
</comment>
<accession>A0A9X3B0C1</accession>
<dbReference type="PANTHER" id="PTHR30040">
    <property type="entry name" value="THIAMINE BIOSYNTHESIS LIPOPROTEIN APBE"/>
    <property type="match status" value="1"/>
</dbReference>
<evidence type="ECO:0000256" key="15">
    <source>
        <dbReference type="ARBA" id="ARBA00031306"/>
    </source>
</evidence>
<dbReference type="Proteomes" id="UP001155604">
    <property type="component" value="Unassembled WGS sequence"/>
</dbReference>
<evidence type="ECO:0000256" key="12">
    <source>
        <dbReference type="ARBA" id="ARBA00023136"/>
    </source>
</evidence>
<comment type="subcellular location">
    <subcellularLocation>
        <location evidence="17 20">Cell inner membrane</location>
        <topology evidence="17 20">Lipid-anchor</topology>
        <orientation evidence="17 20">Periplasmic side</orientation>
    </subcellularLocation>
</comment>
<evidence type="ECO:0000313" key="22">
    <source>
        <dbReference type="Proteomes" id="UP001155604"/>
    </source>
</evidence>
<dbReference type="RefSeq" id="WP_063884097.1">
    <property type="nucleotide sequence ID" value="NZ_JAMTCC010000021.1"/>
</dbReference>
<evidence type="ECO:0000256" key="11">
    <source>
        <dbReference type="ARBA" id="ARBA00022842"/>
    </source>
</evidence>
<keyword evidence="10 18" id="KW-0274">FAD</keyword>
<organism evidence="21 22">
    <name type="scientific">Shewanella septentrionalis</name>
    <dbReference type="NCBI Taxonomy" id="2952223"/>
    <lineage>
        <taxon>Bacteria</taxon>
        <taxon>Pseudomonadati</taxon>
        <taxon>Pseudomonadota</taxon>
        <taxon>Gammaproteobacteria</taxon>
        <taxon>Alteromonadales</taxon>
        <taxon>Shewanellaceae</taxon>
        <taxon>Shewanella</taxon>
    </lineage>
</organism>
<evidence type="ECO:0000256" key="9">
    <source>
        <dbReference type="ARBA" id="ARBA00022729"/>
    </source>
</evidence>
<evidence type="ECO:0000256" key="13">
    <source>
        <dbReference type="ARBA" id="ARBA00023139"/>
    </source>
</evidence>
<evidence type="ECO:0000256" key="4">
    <source>
        <dbReference type="ARBA" id="ARBA00022475"/>
    </source>
</evidence>
<evidence type="ECO:0000256" key="19">
    <source>
        <dbReference type="PIRSR" id="PIRSR006268-2"/>
    </source>
</evidence>
<comment type="caution">
    <text evidence="21">The sequence shown here is derived from an EMBL/GenBank/DDBJ whole genome shotgun (WGS) entry which is preliminary data.</text>
</comment>
<evidence type="ECO:0000256" key="6">
    <source>
        <dbReference type="ARBA" id="ARBA00022630"/>
    </source>
</evidence>
<keyword evidence="9" id="KW-0732">Signal</keyword>
<evidence type="ECO:0000256" key="20">
    <source>
        <dbReference type="RuleBase" id="RU363002"/>
    </source>
</evidence>
<evidence type="ECO:0000256" key="1">
    <source>
        <dbReference type="ARBA" id="ARBA00008282"/>
    </source>
</evidence>
<evidence type="ECO:0000256" key="3">
    <source>
        <dbReference type="ARBA" id="ARBA00016337"/>
    </source>
</evidence>
<dbReference type="Pfam" id="PF02424">
    <property type="entry name" value="ApbE"/>
    <property type="match status" value="1"/>
</dbReference>
<protein>
    <recommendedName>
        <fullName evidence="3 18">FAD:protein FMN transferase</fullName>
        <ecNumber evidence="2 18">2.7.1.180</ecNumber>
    </recommendedName>
    <alternativeName>
        <fullName evidence="15 18">Flavin transferase</fullName>
    </alternativeName>
</protein>
<evidence type="ECO:0000256" key="16">
    <source>
        <dbReference type="ARBA" id="ARBA00048540"/>
    </source>
</evidence>
<evidence type="ECO:0000256" key="5">
    <source>
        <dbReference type="ARBA" id="ARBA00022519"/>
    </source>
</evidence>
<dbReference type="GO" id="GO:0016740">
    <property type="term" value="F:transferase activity"/>
    <property type="evidence" value="ECO:0007669"/>
    <property type="project" value="UniProtKB-UniRule"/>
</dbReference>
<evidence type="ECO:0000256" key="7">
    <source>
        <dbReference type="ARBA" id="ARBA00022679"/>
    </source>
</evidence>
<keyword evidence="13" id="KW-0564">Palmitate</keyword>
<keyword evidence="14 20" id="KW-0449">Lipoprotein</keyword>
<dbReference type="AlphaFoldDB" id="A0A9X3B0C1"/>
<dbReference type="FunFam" id="3.10.520.10:FF:000001">
    <property type="entry name" value="FAD:protein FMN transferase"/>
    <property type="match status" value="1"/>
</dbReference>